<dbReference type="AlphaFoldDB" id="A0AAU9J7D3"/>
<dbReference type="EMBL" id="CAJZBQ010000029">
    <property type="protein sequence ID" value="CAG9321694.1"/>
    <property type="molecule type" value="Genomic_DNA"/>
</dbReference>
<dbReference type="SMART" id="SM00220">
    <property type="entry name" value="S_TKc"/>
    <property type="match status" value="1"/>
</dbReference>
<comment type="caution">
    <text evidence="9">The sequence shown here is derived from an EMBL/GenBank/DDBJ whole genome shotgun (WGS) entry which is preliminary data.</text>
</comment>
<dbReference type="GO" id="GO:0016020">
    <property type="term" value="C:membrane"/>
    <property type="evidence" value="ECO:0007669"/>
    <property type="project" value="TreeGrafter"/>
</dbReference>
<dbReference type="GO" id="GO:0004674">
    <property type="term" value="F:protein serine/threonine kinase activity"/>
    <property type="evidence" value="ECO:0007669"/>
    <property type="project" value="UniProtKB-KW"/>
</dbReference>
<keyword evidence="10" id="KW-1185">Reference proteome</keyword>
<feature type="domain" description="Protein kinase" evidence="8">
    <location>
        <begin position="12"/>
        <end position="271"/>
    </location>
</feature>
<dbReference type="InterPro" id="IPR008271">
    <property type="entry name" value="Ser/Thr_kinase_AS"/>
</dbReference>
<dbReference type="SUPFAM" id="SSF56112">
    <property type="entry name" value="Protein kinase-like (PK-like)"/>
    <property type="match status" value="1"/>
</dbReference>
<keyword evidence="7" id="KW-0723">Serine/threonine-protein kinase</keyword>
<evidence type="ECO:0000256" key="2">
    <source>
        <dbReference type="ARBA" id="ARBA00022679"/>
    </source>
</evidence>
<keyword evidence="3 6" id="KW-0547">Nucleotide-binding</keyword>
<dbReference type="PROSITE" id="PS00108">
    <property type="entry name" value="PROTEIN_KINASE_ST"/>
    <property type="match status" value="1"/>
</dbReference>
<dbReference type="PANTHER" id="PTHR24348">
    <property type="entry name" value="SERINE/THREONINE-PROTEIN KINASE UNC-51-RELATED"/>
    <property type="match status" value="1"/>
</dbReference>
<dbReference type="PROSITE" id="PS00107">
    <property type="entry name" value="PROTEIN_KINASE_ATP"/>
    <property type="match status" value="1"/>
</dbReference>
<dbReference type="GO" id="GO:0005524">
    <property type="term" value="F:ATP binding"/>
    <property type="evidence" value="ECO:0007669"/>
    <property type="project" value="UniProtKB-UniRule"/>
</dbReference>
<dbReference type="GO" id="GO:0000407">
    <property type="term" value="C:phagophore assembly site"/>
    <property type="evidence" value="ECO:0007669"/>
    <property type="project" value="TreeGrafter"/>
</dbReference>
<dbReference type="InterPro" id="IPR000719">
    <property type="entry name" value="Prot_kinase_dom"/>
</dbReference>
<dbReference type="GO" id="GO:0010506">
    <property type="term" value="P:regulation of autophagy"/>
    <property type="evidence" value="ECO:0007669"/>
    <property type="project" value="InterPro"/>
</dbReference>
<accession>A0AAU9J7D3</accession>
<evidence type="ECO:0000256" key="5">
    <source>
        <dbReference type="ARBA" id="ARBA00022840"/>
    </source>
</evidence>
<dbReference type="InterPro" id="IPR011009">
    <property type="entry name" value="Kinase-like_dom_sf"/>
</dbReference>
<keyword evidence="2" id="KW-0808">Transferase</keyword>
<comment type="similarity">
    <text evidence="7">Belongs to the protein kinase superfamily.</text>
</comment>
<keyword evidence="5 6" id="KW-0067">ATP-binding</keyword>
<dbReference type="PROSITE" id="PS50011">
    <property type="entry name" value="PROTEIN_KINASE_DOM"/>
    <property type="match status" value="1"/>
</dbReference>
<dbReference type="PANTHER" id="PTHR24348:SF22">
    <property type="entry name" value="NON-SPECIFIC SERINE_THREONINE PROTEIN KINASE"/>
    <property type="match status" value="1"/>
</dbReference>
<evidence type="ECO:0000259" key="8">
    <source>
        <dbReference type="PROSITE" id="PS50011"/>
    </source>
</evidence>
<dbReference type="InterPro" id="IPR045269">
    <property type="entry name" value="Atg1-like"/>
</dbReference>
<evidence type="ECO:0000256" key="3">
    <source>
        <dbReference type="ARBA" id="ARBA00022741"/>
    </source>
</evidence>
<evidence type="ECO:0000256" key="6">
    <source>
        <dbReference type="PROSITE-ProRule" id="PRU10141"/>
    </source>
</evidence>
<name>A0AAU9J7D3_9CILI</name>
<evidence type="ECO:0000313" key="10">
    <source>
        <dbReference type="Proteomes" id="UP001162131"/>
    </source>
</evidence>
<dbReference type="InterPro" id="IPR017441">
    <property type="entry name" value="Protein_kinase_ATP_BS"/>
</dbReference>
<dbReference type="Proteomes" id="UP001162131">
    <property type="component" value="Unassembled WGS sequence"/>
</dbReference>
<dbReference type="GO" id="GO:0005776">
    <property type="term" value="C:autophagosome"/>
    <property type="evidence" value="ECO:0007669"/>
    <property type="project" value="TreeGrafter"/>
</dbReference>
<evidence type="ECO:0000256" key="1">
    <source>
        <dbReference type="ARBA" id="ARBA00011245"/>
    </source>
</evidence>
<dbReference type="Gene3D" id="1.10.510.10">
    <property type="entry name" value="Transferase(Phosphotransferase) domain 1"/>
    <property type="match status" value="1"/>
</dbReference>
<organism evidence="9 10">
    <name type="scientific">Blepharisma stoltei</name>
    <dbReference type="NCBI Taxonomy" id="1481888"/>
    <lineage>
        <taxon>Eukaryota</taxon>
        <taxon>Sar</taxon>
        <taxon>Alveolata</taxon>
        <taxon>Ciliophora</taxon>
        <taxon>Postciliodesmatophora</taxon>
        <taxon>Heterotrichea</taxon>
        <taxon>Heterotrichida</taxon>
        <taxon>Blepharismidae</taxon>
        <taxon>Blepharisma</taxon>
    </lineage>
</organism>
<protein>
    <recommendedName>
        <fullName evidence="8">Protein kinase domain-containing protein</fullName>
    </recommendedName>
</protein>
<dbReference type="GO" id="GO:0005829">
    <property type="term" value="C:cytosol"/>
    <property type="evidence" value="ECO:0007669"/>
    <property type="project" value="TreeGrafter"/>
</dbReference>
<gene>
    <name evidence="9" type="ORF">BSTOLATCC_MIC29608</name>
</gene>
<evidence type="ECO:0000313" key="9">
    <source>
        <dbReference type="EMBL" id="CAG9321694.1"/>
    </source>
</evidence>
<dbReference type="FunFam" id="3.30.200.20:FF:000042">
    <property type="entry name" value="Aurora kinase A"/>
    <property type="match status" value="1"/>
</dbReference>
<reference evidence="9" key="1">
    <citation type="submission" date="2021-09" db="EMBL/GenBank/DDBJ databases">
        <authorList>
            <consortium name="AG Swart"/>
            <person name="Singh M."/>
            <person name="Singh A."/>
            <person name="Seah K."/>
            <person name="Emmerich C."/>
        </authorList>
    </citation>
    <scope>NUCLEOTIDE SEQUENCE</scope>
    <source>
        <strain evidence="9">ATCC30299</strain>
    </source>
</reference>
<dbReference type="Pfam" id="PF00069">
    <property type="entry name" value="Pkinase"/>
    <property type="match status" value="1"/>
</dbReference>
<proteinExistence type="inferred from homology"/>
<evidence type="ECO:0000256" key="7">
    <source>
        <dbReference type="RuleBase" id="RU000304"/>
    </source>
</evidence>
<feature type="binding site" evidence="6">
    <location>
        <position position="41"/>
    </location>
    <ligand>
        <name>ATP</name>
        <dbReference type="ChEBI" id="CHEBI:30616"/>
    </ligand>
</feature>
<dbReference type="FunFam" id="1.10.510.10:FF:000571">
    <property type="entry name" value="Maternal embryonic leucine zipper kinase"/>
    <property type="match status" value="1"/>
</dbReference>
<sequence>MGDRNYKQVSHYLLKEELGNGTFGTVYRGKDLNTNEIRAIKMISAQNVLKPQEKKALSREIQIMRNLDHENIVKLYDYLETRNYNYLVLEYCSGGDLSGLRDLSEEHTIIYLRQIVSALKVLQANNIIHRDLKPANILLSDKSPDAKIKLADFGLARQISANSLAKSYVGTPLYMAPEVIKLRENQSERYTERADIWSVGCIVYELIRGARPFEAKNFGDLLPVIKTRLNDPDFLSSQYFSEPCIDFLSKIFKINPKERMDFETMCDHPFILGRPSIKPIIDLHGIQCMSEDFELSTKEDALDISEVLFNLAKDTPHPFLFYMKACTLLEPYLEDQVCASIFKVNFDEAKRCKNKTDWESSTMTRLILEMAVKLCRSDENIASHLLKENYRQALTLLNSLGPSSHIIRLKEAIKRQMDMHN</sequence>
<keyword evidence="4" id="KW-0418">Kinase</keyword>
<evidence type="ECO:0000256" key="4">
    <source>
        <dbReference type="ARBA" id="ARBA00022777"/>
    </source>
</evidence>
<dbReference type="GO" id="GO:0000045">
    <property type="term" value="P:autophagosome assembly"/>
    <property type="evidence" value="ECO:0007669"/>
    <property type="project" value="TreeGrafter"/>
</dbReference>
<comment type="subunit">
    <text evidence="1">Monomer.</text>
</comment>